<proteinExistence type="predicted"/>
<keyword evidence="1" id="KW-0812">Transmembrane</keyword>
<comment type="caution">
    <text evidence="2">The sequence shown here is derived from an EMBL/GenBank/DDBJ whole genome shotgun (WGS) entry which is preliminary data.</text>
</comment>
<dbReference type="Proteomes" id="UP000075606">
    <property type="component" value="Unassembled WGS sequence"/>
</dbReference>
<keyword evidence="3" id="KW-1185">Reference proteome</keyword>
<keyword evidence="1" id="KW-1133">Transmembrane helix</keyword>
<dbReference type="STRING" id="333140.AWW68_06125"/>
<evidence type="ECO:0000313" key="2">
    <source>
        <dbReference type="EMBL" id="KYG78341.1"/>
    </source>
</evidence>
<accession>A0A150XHZ1</accession>
<keyword evidence="1" id="KW-0472">Membrane</keyword>
<evidence type="ECO:0000313" key="3">
    <source>
        <dbReference type="Proteomes" id="UP000075606"/>
    </source>
</evidence>
<reference evidence="2 3" key="1">
    <citation type="submission" date="2016-01" db="EMBL/GenBank/DDBJ databases">
        <title>Genome sequencing of Roseivirga spongicola UST030701-084.</title>
        <authorList>
            <person name="Selvaratnam C."/>
            <person name="Thevarajoo S."/>
            <person name="Goh K.M."/>
            <person name="Ee R."/>
            <person name="Chan K.-G."/>
            <person name="Chong C.S."/>
        </authorList>
    </citation>
    <scope>NUCLEOTIDE SEQUENCE [LARGE SCALE GENOMIC DNA]</scope>
    <source>
        <strain evidence="2 3">UST030701-084</strain>
    </source>
</reference>
<dbReference type="EMBL" id="LRPC01000001">
    <property type="protein sequence ID" value="KYG78341.1"/>
    <property type="molecule type" value="Genomic_DNA"/>
</dbReference>
<dbReference type="AlphaFoldDB" id="A0A150XHZ1"/>
<feature type="transmembrane region" description="Helical" evidence="1">
    <location>
        <begin position="7"/>
        <end position="27"/>
    </location>
</feature>
<organism evidence="2 3">
    <name type="scientific">Roseivirga spongicola</name>
    <dbReference type="NCBI Taxonomy" id="333140"/>
    <lineage>
        <taxon>Bacteria</taxon>
        <taxon>Pseudomonadati</taxon>
        <taxon>Bacteroidota</taxon>
        <taxon>Cytophagia</taxon>
        <taxon>Cytophagales</taxon>
        <taxon>Roseivirgaceae</taxon>
        <taxon>Roseivirga</taxon>
    </lineage>
</organism>
<feature type="transmembrane region" description="Helical" evidence="1">
    <location>
        <begin position="39"/>
        <end position="65"/>
    </location>
</feature>
<evidence type="ECO:0000256" key="1">
    <source>
        <dbReference type="SAM" id="Phobius"/>
    </source>
</evidence>
<protein>
    <submittedName>
        <fullName evidence="2">Uncharacterized protein</fullName>
    </submittedName>
</protein>
<gene>
    <name evidence="2" type="ORF">AWW68_06125</name>
</gene>
<sequence>MKNSTVRILKLLLPFIWLLAVVLFVSYKLITEYNELESWKIICLSVGGTLILSMLLAFVGLNIFFKKKGTS</sequence>
<name>A0A150XHZ1_9BACT</name>